<dbReference type="KEGG" id="msea:METESE_38430"/>
<dbReference type="RefSeq" id="WP_243332365.1">
    <property type="nucleotide sequence ID" value="NZ_AP027081.1"/>
</dbReference>
<feature type="transmembrane region" description="Helical" evidence="2">
    <location>
        <begin position="64"/>
        <end position="85"/>
    </location>
</feature>
<keyword evidence="2" id="KW-1133">Transmembrane helix</keyword>
<sequence>MAPDQEQPNRDPEAWKPVVMGQLSGGLIPPHPEPPEADEDELTRAALEDPAAQAGHPADAPPTVWRLVFIILVAVAALSIVFRLAR</sequence>
<evidence type="ECO:0000313" key="3">
    <source>
        <dbReference type="EMBL" id="BDU78885.1"/>
    </source>
</evidence>
<dbReference type="AlphaFoldDB" id="A0AA48H2R2"/>
<reference evidence="3" key="1">
    <citation type="journal article" date="2023" name="Int. J. Syst. Evol. Microbiol.">
        <title>Mesoterricola silvestris gen. nov., sp. nov., Mesoterricola sediminis sp. nov., Geothrix oryzae sp. nov., Geothrix edaphica sp. nov., Geothrix rubra sp. nov., and Geothrix limicola sp. nov., six novel members of Acidobacteriota isolated from soils.</title>
        <authorList>
            <person name="Itoh H."/>
            <person name="Sugisawa Y."/>
            <person name="Mise K."/>
            <person name="Xu Z."/>
            <person name="Kuniyasu M."/>
            <person name="Ushijima N."/>
            <person name="Kawano K."/>
            <person name="Kobayashi E."/>
            <person name="Shiratori Y."/>
            <person name="Masuda Y."/>
            <person name="Senoo K."/>
        </authorList>
    </citation>
    <scope>NUCLEOTIDE SEQUENCE</scope>
    <source>
        <strain evidence="3">W786</strain>
    </source>
</reference>
<keyword evidence="2" id="KW-0812">Transmembrane</keyword>
<gene>
    <name evidence="3" type="ORF">METESE_38430</name>
</gene>
<evidence type="ECO:0000256" key="1">
    <source>
        <dbReference type="SAM" id="MobiDB-lite"/>
    </source>
</evidence>
<evidence type="ECO:0000313" key="4">
    <source>
        <dbReference type="Proteomes" id="UP001228113"/>
    </source>
</evidence>
<keyword evidence="4" id="KW-1185">Reference proteome</keyword>
<keyword evidence="2" id="KW-0472">Membrane</keyword>
<evidence type="ECO:0000256" key="2">
    <source>
        <dbReference type="SAM" id="Phobius"/>
    </source>
</evidence>
<proteinExistence type="predicted"/>
<protein>
    <submittedName>
        <fullName evidence="3">Uncharacterized protein</fullName>
    </submittedName>
</protein>
<dbReference type="EMBL" id="AP027081">
    <property type="protein sequence ID" value="BDU78885.1"/>
    <property type="molecule type" value="Genomic_DNA"/>
</dbReference>
<name>A0AA48H2R2_9BACT</name>
<feature type="region of interest" description="Disordered" evidence="1">
    <location>
        <begin position="1"/>
        <end position="60"/>
    </location>
</feature>
<dbReference type="Proteomes" id="UP001228113">
    <property type="component" value="Chromosome"/>
</dbReference>
<accession>A0AA48H2R2</accession>
<organism evidence="3 4">
    <name type="scientific">Mesoterricola sediminis</name>
    <dbReference type="NCBI Taxonomy" id="2927980"/>
    <lineage>
        <taxon>Bacteria</taxon>
        <taxon>Pseudomonadati</taxon>
        <taxon>Acidobacteriota</taxon>
        <taxon>Holophagae</taxon>
        <taxon>Holophagales</taxon>
        <taxon>Holophagaceae</taxon>
        <taxon>Mesoterricola</taxon>
    </lineage>
</organism>